<accession>A0AAV5AEM6</accession>
<keyword evidence="2" id="KW-1185">Reference proteome</keyword>
<evidence type="ECO:0000313" key="2">
    <source>
        <dbReference type="Proteomes" id="UP001050691"/>
    </source>
</evidence>
<proteinExistence type="predicted"/>
<comment type="caution">
    <text evidence="1">The sequence shown here is derived from an EMBL/GenBank/DDBJ whole genome shotgun (WGS) entry which is preliminary data.</text>
</comment>
<dbReference type="EMBL" id="BPWL01000007">
    <property type="protein sequence ID" value="GJJ12187.1"/>
    <property type="molecule type" value="Genomic_DNA"/>
</dbReference>
<organism evidence="1 2">
    <name type="scientific">Clathrus columnatus</name>
    <dbReference type="NCBI Taxonomy" id="1419009"/>
    <lineage>
        <taxon>Eukaryota</taxon>
        <taxon>Fungi</taxon>
        <taxon>Dikarya</taxon>
        <taxon>Basidiomycota</taxon>
        <taxon>Agaricomycotina</taxon>
        <taxon>Agaricomycetes</taxon>
        <taxon>Phallomycetidae</taxon>
        <taxon>Phallales</taxon>
        <taxon>Clathraceae</taxon>
        <taxon>Clathrus</taxon>
    </lineage>
</organism>
<name>A0AAV5AEM6_9AGAM</name>
<gene>
    <name evidence="1" type="ORF">Clacol_006428</name>
</gene>
<dbReference type="AlphaFoldDB" id="A0AAV5AEM6"/>
<reference evidence="1" key="1">
    <citation type="submission" date="2021-10" db="EMBL/GenBank/DDBJ databases">
        <title>De novo Genome Assembly of Clathrus columnatus (Basidiomycota, Fungi) Using Illumina and Nanopore Sequence Data.</title>
        <authorList>
            <person name="Ogiso-Tanaka E."/>
            <person name="Itagaki H."/>
            <person name="Hosoya T."/>
            <person name="Hosaka K."/>
        </authorList>
    </citation>
    <scope>NUCLEOTIDE SEQUENCE</scope>
    <source>
        <strain evidence="1">MO-923</strain>
    </source>
</reference>
<evidence type="ECO:0000313" key="1">
    <source>
        <dbReference type="EMBL" id="GJJ12187.1"/>
    </source>
</evidence>
<protein>
    <submittedName>
        <fullName evidence="1">Uncharacterized protein</fullName>
    </submittedName>
</protein>
<sequence>MSWNTLWNKPIHTMFTTLPIPAALHYRESYTDEDSNHACMNMAGTVTVISPPDTVIVPSVILDSIPIHGRENYNQDVIPMGRFTVLPQFTYKSQSIPIETWSENWKNLLQHYSSGQLARHTWDWEGTQLVPYYDLQSVKTLEDIWKEFTEGLNGFLPLQDLKEHWGNSNPGMAS</sequence>
<dbReference type="Proteomes" id="UP001050691">
    <property type="component" value="Unassembled WGS sequence"/>
</dbReference>